<name>A0A075B047_ROZAC</name>
<dbReference type="InterPro" id="IPR000569">
    <property type="entry name" value="HECT_dom"/>
</dbReference>
<evidence type="ECO:0000256" key="1">
    <source>
        <dbReference type="ARBA" id="ARBA00022786"/>
    </source>
</evidence>
<dbReference type="EMBL" id="KE560765">
    <property type="protein sequence ID" value="EPZ35745.1"/>
    <property type="molecule type" value="Genomic_DNA"/>
</dbReference>
<organism evidence="4 5">
    <name type="scientific">Rozella allomycis (strain CSF55)</name>
    <dbReference type="NCBI Taxonomy" id="988480"/>
    <lineage>
        <taxon>Eukaryota</taxon>
        <taxon>Fungi</taxon>
        <taxon>Fungi incertae sedis</taxon>
        <taxon>Cryptomycota</taxon>
        <taxon>Cryptomycota incertae sedis</taxon>
        <taxon>Rozella</taxon>
    </lineage>
</organism>
<dbReference type="Pfam" id="PF00632">
    <property type="entry name" value="HECT"/>
    <property type="match status" value="1"/>
</dbReference>
<protein>
    <recommendedName>
        <fullName evidence="3">HECT domain-containing protein</fullName>
    </recommendedName>
</protein>
<sequence length="393" mass="46056">MKRVNGQLQGRGAMHMSRRAIHVSFNTFKFVHLYDDRFAILAYDGFLMVDQNVLQKGVSEHDIGNVQIVLQTFDGDAFELKSIPEAAMFRIRNMDFSYATIASNDLDKSVSKFEFLEGIESDLSRNFDIQRRKEERWASGQELLTFNNYRVSNVKETVALILINRDYFVSWVSLYERFKEPHFKNFHFKDLQGQGAISLQTFITSIANDYMINKRRIFTPCEGFICITPILNPKPFQLKMYAAFGALCAVSIIKKIPLGLKLPRFMLKFLYYGAKFDLEDLYEVYPDYREYFHLLEINDNLEAHQIPFVAKVDFVDSKDRHMEIIPHGSYTILTNNNLEIYKHQFALWKLYVQVRSQMMEIRENFLSHLGGWMSYIEYKDLEILNQPISFASA</sequence>
<evidence type="ECO:0000259" key="3">
    <source>
        <dbReference type="PROSITE" id="PS50237"/>
    </source>
</evidence>
<dbReference type="AlphaFoldDB" id="A0A075B047"/>
<dbReference type="GO" id="GO:0004842">
    <property type="term" value="F:ubiquitin-protein transferase activity"/>
    <property type="evidence" value="ECO:0007669"/>
    <property type="project" value="InterPro"/>
</dbReference>
<feature type="domain" description="HECT" evidence="3">
    <location>
        <begin position="237"/>
        <end position="393"/>
    </location>
</feature>
<comment type="caution">
    <text evidence="2">Lacks conserved residue(s) required for the propagation of feature annotation.</text>
</comment>
<reference evidence="4 5" key="1">
    <citation type="journal article" date="2013" name="Curr. Biol.">
        <title>Shared signatures of parasitism and phylogenomics unite Cryptomycota and microsporidia.</title>
        <authorList>
            <person name="James T.Y."/>
            <person name="Pelin A."/>
            <person name="Bonen L."/>
            <person name="Ahrendt S."/>
            <person name="Sain D."/>
            <person name="Corradi N."/>
            <person name="Stajich J.E."/>
        </authorList>
    </citation>
    <scope>NUCLEOTIDE SEQUENCE [LARGE SCALE GENOMIC DNA]</scope>
    <source>
        <strain evidence="4 5">CSF55</strain>
    </source>
</reference>
<gene>
    <name evidence="4" type="ORF">O9G_003363</name>
</gene>
<proteinExistence type="predicted"/>
<dbReference type="Proteomes" id="UP000030755">
    <property type="component" value="Unassembled WGS sequence"/>
</dbReference>
<evidence type="ECO:0000256" key="2">
    <source>
        <dbReference type="PROSITE-ProRule" id="PRU00104"/>
    </source>
</evidence>
<dbReference type="HOGENOM" id="CLU_702387_0_0_1"/>
<keyword evidence="1 2" id="KW-0833">Ubl conjugation pathway</keyword>
<keyword evidence="5" id="KW-1185">Reference proteome</keyword>
<accession>A0A075B047</accession>
<evidence type="ECO:0000313" key="5">
    <source>
        <dbReference type="Proteomes" id="UP000030755"/>
    </source>
</evidence>
<dbReference type="InterPro" id="IPR035983">
    <property type="entry name" value="Hect_E3_ubiquitin_ligase"/>
</dbReference>
<dbReference type="Gene3D" id="3.90.1750.10">
    <property type="entry name" value="Hect, E3 ligase catalytic domains"/>
    <property type="match status" value="1"/>
</dbReference>
<dbReference type="SUPFAM" id="SSF56204">
    <property type="entry name" value="Hect, E3 ligase catalytic domain"/>
    <property type="match status" value="1"/>
</dbReference>
<dbReference type="PROSITE" id="PS50237">
    <property type="entry name" value="HECT"/>
    <property type="match status" value="1"/>
</dbReference>
<dbReference type="Gene3D" id="3.30.2160.10">
    <property type="entry name" value="Hect, E3 ligase catalytic domain"/>
    <property type="match status" value="1"/>
</dbReference>
<evidence type="ECO:0000313" key="4">
    <source>
        <dbReference type="EMBL" id="EPZ35745.1"/>
    </source>
</evidence>